<protein>
    <submittedName>
        <fullName evidence="1">S-adenosylhomocysteine hydrolase</fullName>
    </submittedName>
</protein>
<gene>
    <name evidence="1" type="ORF">MTY_2320</name>
</gene>
<keyword evidence="1" id="KW-0378">Hydrolase</keyword>
<dbReference type="EMBL" id="DF238840">
    <property type="protein sequence ID" value="GAF26980.1"/>
    <property type="molecule type" value="Genomic_DNA"/>
</dbReference>
<dbReference type="InterPro" id="IPR021079">
    <property type="entry name" value="MeOH-cob_MeTrfase_bsu"/>
</dbReference>
<proteinExistence type="predicted"/>
<organism evidence="1">
    <name type="scientific">Moorella thermoacetica Y72</name>
    <dbReference type="NCBI Taxonomy" id="1325331"/>
    <lineage>
        <taxon>Bacteria</taxon>
        <taxon>Bacillati</taxon>
        <taxon>Bacillota</taxon>
        <taxon>Clostridia</taxon>
        <taxon>Neomoorellales</taxon>
        <taxon>Neomoorellaceae</taxon>
        <taxon>Neomoorella</taxon>
    </lineage>
</organism>
<sequence length="481" mass="53307">MEGAIMDYKPVKTFSELEVKSLDDFVYGIAPHPVKAKNGMVIGAGTVYPEINMTLPPMNIEESTMPEVRRQYAEMIEGILKRARDLYAPGIIVELELLPETTMKPEWGIEINKILRDKMHEYEDKYGLKSLLRCTPNDTREILRPPLMKRGELLENMFITFEKCAEDGADILSIESTGGKEVHDEALVTCNIRKAIFALGVLGVRDMRFLWSNIVRIAERTGAIAGGDTACGFANTALALAEQGMIPRVFAAVDRVATIPRSLVAFEMGAIGPDKDCGYEGPYMKAIAGVPISMEGKTAACAHLSAIGNIAACVCDMWSNESVQNVKLLSAPAPVVSTEQLIYDCRLMNEAAADGRSFALKMRDWLAASDSRLDPQAYVLRPDIVLEISQELVKEKDAFIATKKAAALAAEVIKRGLARGEVQVSSREKKWLDIISSQIETIPDDWEEFWYEIQKELDLEKFRPEEYDLEVIMARGASAGN</sequence>
<evidence type="ECO:0000313" key="1">
    <source>
        <dbReference type="EMBL" id="GAF26980.1"/>
    </source>
</evidence>
<name>A0A0S6UFJ3_NEOTH</name>
<dbReference type="Pfam" id="PF12176">
    <property type="entry name" value="MtaB"/>
    <property type="match status" value="1"/>
</dbReference>
<accession>A0A0S6UFJ3</accession>
<reference evidence="1" key="1">
    <citation type="journal article" date="2014" name="Gene">
        <title>Genome-guided analysis of transformation efficiency and carbon dioxide assimilation by Moorella thermoacetica Y72.</title>
        <authorList>
            <person name="Tsukahara K."/>
            <person name="Kita A."/>
            <person name="Nakashimada Y."/>
            <person name="Hoshino T."/>
            <person name="Murakami K."/>
        </authorList>
    </citation>
    <scope>NUCLEOTIDE SEQUENCE [LARGE SCALE GENOMIC DNA]</scope>
    <source>
        <strain evidence="1">Y72</strain>
    </source>
</reference>
<dbReference type="AlphaFoldDB" id="A0A0S6UFJ3"/>
<dbReference type="GO" id="GO:0016787">
    <property type="term" value="F:hydrolase activity"/>
    <property type="evidence" value="ECO:0007669"/>
    <property type="project" value="UniProtKB-KW"/>
</dbReference>
<dbReference type="Proteomes" id="UP000063718">
    <property type="component" value="Unassembled WGS sequence"/>
</dbReference>